<dbReference type="GO" id="GO:0043365">
    <property type="term" value="F:[formate-C-acetyltransferase]-activating enzyme activity"/>
    <property type="evidence" value="ECO:0007669"/>
    <property type="project" value="InterPro"/>
</dbReference>
<dbReference type="RefSeq" id="YP_009201350.1">
    <property type="nucleotide sequence ID" value="NC_028829.1"/>
</dbReference>
<dbReference type="PIRSF" id="PIRSF000368">
    <property type="entry name" value="NrdG"/>
    <property type="match status" value="1"/>
</dbReference>
<keyword evidence="8" id="KW-0560">Oxidoreductase</keyword>
<dbReference type="GO" id="GO:0046872">
    <property type="term" value="F:metal ion binding"/>
    <property type="evidence" value="ECO:0007669"/>
    <property type="project" value="UniProtKB-KW"/>
</dbReference>
<dbReference type="CDD" id="cd01335">
    <property type="entry name" value="Radical_SAM"/>
    <property type="match status" value="1"/>
</dbReference>
<dbReference type="InterPro" id="IPR013785">
    <property type="entry name" value="Aldolase_TIM"/>
</dbReference>
<evidence type="ECO:0000256" key="6">
    <source>
        <dbReference type="ARBA" id="ARBA00022691"/>
    </source>
</evidence>
<evidence type="ECO:0000256" key="3">
    <source>
        <dbReference type="ARBA" id="ARBA00009777"/>
    </source>
</evidence>
<evidence type="ECO:0000256" key="4">
    <source>
        <dbReference type="ARBA" id="ARBA00014281"/>
    </source>
</evidence>
<keyword evidence="5" id="KW-0004">4Fe-4S</keyword>
<dbReference type="PROSITE" id="PS01087">
    <property type="entry name" value="RADICAL_ACTIVATING"/>
    <property type="match status" value="1"/>
</dbReference>
<organism evidence="13 14">
    <name type="scientific">Vibrio phage ValKK3</name>
    <dbReference type="NCBI Taxonomy" id="1610855"/>
    <lineage>
        <taxon>Viruses</taxon>
        <taxon>Duplodnaviria</taxon>
        <taxon>Heunggongvirae</taxon>
        <taxon>Uroviricota</taxon>
        <taxon>Caudoviricetes</taxon>
        <taxon>Pantevenvirales</taxon>
        <taxon>Straboviridae</taxon>
        <taxon>Schizotequatrovirus</taxon>
        <taxon>Schizotequatrovirus valkk3</taxon>
    </lineage>
</organism>
<protein>
    <recommendedName>
        <fullName evidence="4">Anaerobic ribonucleoside-triphosphate reductase-activating protein</fullName>
    </recommendedName>
    <alternativeName>
        <fullName evidence="11">Class III anaerobic ribonucleotide reductase small component</fullName>
    </alternativeName>
</protein>
<comment type="function">
    <text evidence="2">Activation of anaerobic ribonucleoside-triphosphate reductase under anaerobic conditions by generation of an organic free radical, using S-adenosylmethionine and reduced flavodoxin as cosubstrates to produce 5'-deoxy-adenosine.</text>
</comment>
<dbReference type="InterPro" id="IPR007197">
    <property type="entry name" value="rSAM"/>
</dbReference>
<evidence type="ECO:0000256" key="1">
    <source>
        <dbReference type="ARBA" id="ARBA00001966"/>
    </source>
</evidence>
<dbReference type="InterPro" id="IPR001989">
    <property type="entry name" value="Radical_activat_CS"/>
</dbReference>
<dbReference type="InterPro" id="IPR012837">
    <property type="entry name" value="NrdG"/>
</dbReference>
<evidence type="ECO:0000256" key="11">
    <source>
        <dbReference type="ARBA" id="ARBA00033436"/>
    </source>
</evidence>
<comment type="cofactor">
    <cofactor evidence="1">
        <name>[4Fe-4S] cluster</name>
        <dbReference type="ChEBI" id="CHEBI:49883"/>
    </cofactor>
</comment>
<evidence type="ECO:0000256" key="2">
    <source>
        <dbReference type="ARBA" id="ARBA00003852"/>
    </source>
</evidence>
<dbReference type="NCBIfam" id="TIGR02491">
    <property type="entry name" value="NrdG"/>
    <property type="match status" value="1"/>
</dbReference>
<dbReference type="SFLD" id="SFLDG01063">
    <property type="entry name" value="activating_enzymes__group_1"/>
    <property type="match status" value="1"/>
</dbReference>
<dbReference type="Gene3D" id="3.20.20.70">
    <property type="entry name" value="Aldolase class I"/>
    <property type="match status" value="1"/>
</dbReference>
<sequence>MKYQKINEFDFANGEGVRLSIFVSGCEHRCKGCYNESTWDSNDGIDFTEETLRDVLTSLEQHDGLSLSGGDPLHPSNRDEILRICKSVKDRYPDKDIWLWSGYKLSHVYHLEIMNYIDVFIDGRYKRHQPTQKAWRGSDNQILYVRVNDEMVIDKERN</sequence>
<evidence type="ECO:0000256" key="9">
    <source>
        <dbReference type="ARBA" id="ARBA00023004"/>
    </source>
</evidence>
<evidence type="ECO:0000313" key="14">
    <source>
        <dbReference type="Proteomes" id="UP000202888"/>
    </source>
</evidence>
<keyword evidence="7" id="KW-0479">Metal-binding</keyword>
<dbReference type="Proteomes" id="UP000202888">
    <property type="component" value="Segment"/>
</dbReference>
<dbReference type="InterPro" id="IPR034457">
    <property type="entry name" value="Organic_radical-activating"/>
</dbReference>
<name>A0A0D4DC09_9CAUD</name>
<evidence type="ECO:0000256" key="8">
    <source>
        <dbReference type="ARBA" id="ARBA00023002"/>
    </source>
</evidence>
<proteinExistence type="inferred from homology"/>
<dbReference type="EMBL" id="KP671755">
    <property type="protein sequence ID" value="AJT61088.1"/>
    <property type="molecule type" value="Genomic_DNA"/>
</dbReference>
<evidence type="ECO:0000256" key="7">
    <source>
        <dbReference type="ARBA" id="ARBA00022723"/>
    </source>
</evidence>
<comment type="similarity">
    <text evidence="3">Belongs to the organic radical-activating enzymes family.</text>
</comment>
<evidence type="ECO:0000256" key="5">
    <source>
        <dbReference type="ARBA" id="ARBA00022485"/>
    </source>
</evidence>
<keyword evidence="6" id="KW-0949">S-adenosyl-L-methionine</keyword>
<dbReference type="PANTHER" id="PTHR30352">
    <property type="entry name" value="PYRUVATE FORMATE-LYASE-ACTIVATING ENZYME"/>
    <property type="match status" value="1"/>
</dbReference>
<evidence type="ECO:0000313" key="13">
    <source>
        <dbReference type="EMBL" id="AJT61088.1"/>
    </source>
</evidence>
<dbReference type="OrthoDB" id="10167at10239"/>
<dbReference type="SFLD" id="SFLDG01066">
    <property type="entry name" value="organic_radical-activating_enz"/>
    <property type="match status" value="1"/>
</dbReference>
<dbReference type="KEGG" id="vg:26628573"/>
<dbReference type="InterPro" id="IPR058240">
    <property type="entry name" value="rSAM_sf"/>
</dbReference>
<keyword evidence="14" id="KW-1185">Reference proteome</keyword>
<dbReference type="GeneID" id="26628573"/>
<comment type="catalytic activity">
    <reaction evidence="12">
        <text>glycyl-[protein] + reduced [flavodoxin] + S-adenosyl-L-methionine = glycin-2-yl radical-[protein] + semiquinone [flavodoxin] + 5'-deoxyadenosine + L-methionine + H(+)</text>
        <dbReference type="Rhea" id="RHEA:61976"/>
        <dbReference type="Rhea" id="RHEA-COMP:10622"/>
        <dbReference type="Rhea" id="RHEA-COMP:14480"/>
        <dbReference type="Rhea" id="RHEA-COMP:15993"/>
        <dbReference type="Rhea" id="RHEA-COMP:15994"/>
        <dbReference type="ChEBI" id="CHEBI:15378"/>
        <dbReference type="ChEBI" id="CHEBI:17319"/>
        <dbReference type="ChEBI" id="CHEBI:29947"/>
        <dbReference type="ChEBI" id="CHEBI:32722"/>
        <dbReference type="ChEBI" id="CHEBI:57618"/>
        <dbReference type="ChEBI" id="CHEBI:57844"/>
        <dbReference type="ChEBI" id="CHEBI:59789"/>
        <dbReference type="ChEBI" id="CHEBI:140311"/>
    </reaction>
</comment>
<dbReference type="SUPFAM" id="SSF102114">
    <property type="entry name" value="Radical SAM enzymes"/>
    <property type="match status" value="1"/>
</dbReference>
<keyword evidence="9" id="KW-0408">Iron</keyword>
<dbReference type="SFLD" id="SFLDS00029">
    <property type="entry name" value="Radical_SAM"/>
    <property type="match status" value="1"/>
</dbReference>
<keyword evidence="10" id="KW-0411">Iron-sulfur</keyword>
<dbReference type="SFLD" id="SFLDF00299">
    <property type="entry name" value="anaerobic_ribonucleoside-triph"/>
    <property type="match status" value="1"/>
</dbReference>
<dbReference type="GO" id="GO:0051539">
    <property type="term" value="F:4 iron, 4 sulfur cluster binding"/>
    <property type="evidence" value="ECO:0007669"/>
    <property type="project" value="UniProtKB-KW"/>
</dbReference>
<dbReference type="PANTHER" id="PTHR30352:SF2">
    <property type="entry name" value="ANAEROBIC RIBONUCLEOSIDE-TRIPHOSPHATE REDUCTASE-ACTIVATING PROTEIN"/>
    <property type="match status" value="1"/>
</dbReference>
<dbReference type="Pfam" id="PF13353">
    <property type="entry name" value="Fer4_12"/>
    <property type="match status" value="1"/>
</dbReference>
<dbReference type="GO" id="GO:0004748">
    <property type="term" value="F:ribonucleoside-diphosphate reductase activity, thioredoxin disulfide as acceptor"/>
    <property type="evidence" value="ECO:0007669"/>
    <property type="project" value="TreeGrafter"/>
</dbReference>
<accession>A0A0D4DC09</accession>
<evidence type="ECO:0000256" key="10">
    <source>
        <dbReference type="ARBA" id="ARBA00023014"/>
    </source>
</evidence>
<evidence type="ECO:0000256" key="12">
    <source>
        <dbReference type="ARBA" id="ARBA00047365"/>
    </source>
</evidence>
<reference evidence="13 14" key="1">
    <citation type="journal article" date="2016" name="Genom Data">
        <title>Complete genome sequence of a giant Vibrio phage ValKK3 infecting Vibrio alginolyticus.</title>
        <authorList>
            <person name="Lal T.M."/>
            <person name="Sano M."/>
            <person name="Hatai K."/>
            <person name="Ransangan J."/>
        </authorList>
    </citation>
    <scope>NUCLEOTIDE SEQUENCE [LARGE SCALE GENOMIC DNA]</scope>
</reference>